<evidence type="ECO:0000313" key="1">
    <source>
        <dbReference type="Proteomes" id="UP000887540"/>
    </source>
</evidence>
<sequence>MPPFPFTIPDCSDSCICDVNNECWFSNNPGFSSFSLRTICIQGKCNVYILQHTFSPYQDKPSNVGMVSQTNASKIKFYDEQVGGNWFSRSYYPIGGPFDYIKVKSISCDGCPVNMEGCTGDAS</sequence>
<dbReference type="Proteomes" id="UP000887540">
    <property type="component" value="Unplaced"/>
</dbReference>
<name>A0A914EKL7_9BILA</name>
<protein>
    <submittedName>
        <fullName evidence="2">Uncharacterized protein</fullName>
    </submittedName>
</protein>
<proteinExistence type="predicted"/>
<reference evidence="2" key="1">
    <citation type="submission" date="2022-11" db="UniProtKB">
        <authorList>
            <consortium name="WormBaseParasite"/>
        </authorList>
    </citation>
    <scope>IDENTIFICATION</scope>
</reference>
<organism evidence="1 2">
    <name type="scientific">Acrobeloides nanus</name>
    <dbReference type="NCBI Taxonomy" id="290746"/>
    <lineage>
        <taxon>Eukaryota</taxon>
        <taxon>Metazoa</taxon>
        <taxon>Ecdysozoa</taxon>
        <taxon>Nematoda</taxon>
        <taxon>Chromadorea</taxon>
        <taxon>Rhabditida</taxon>
        <taxon>Tylenchina</taxon>
        <taxon>Cephalobomorpha</taxon>
        <taxon>Cephaloboidea</taxon>
        <taxon>Cephalobidae</taxon>
        <taxon>Acrobeloides</taxon>
    </lineage>
</organism>
<accession>A0A914EKL7</accession>
<keyword evidence="1" id="KW-1185">Reference proteome</keyword>
<evidence type="ECO:0000313" key="2">
    <source>
        <dbReference type="WBParaSite" id="ACRNAN_scaffold884.g10859.t1"/>
    </source>
</evidence>
<dbReference type="WBParaSite" id="ACRNAN_scaffold884.g10859.t1">
    <property type="protein sequence ID" value="ACRNAN_scaffold884.g10859.t1"/>
    <property type="gene ID" value="ACRNAN_scaffold884.g10859"/>
</dbReference>
<dbReference type="AlphaFoldDB" id="A0A914EKL7"/>